<organism evidence="2 3">
    <name type="scientific">Claviceps pazoutovae</name>
    <dbReference type="NCBI Taxonomy" id="1649127"/>
    <lineage>
        <taxon>Eukaryota</taxon>
        <taxon>Fungi</taxon>
        <taxon>Dikarya</taxon>
        <taxon>Ascomycota</taxon>
        <taxon>Pezizomycotina</taxon>
        <taxon>Sordariomycetes</taxon>
        <taxon>Hypocreomycetidae</taxon>
        <taxon>Hypocreales</taxon>
        <taxon>Clavicipitaceae</taxon>
        <taxon>Claviceps</taxon>
    </lineage>
</organism>
<comment type="caution">
    <text evidence="2">The sequence shown here is derived from an EMBL/GenBank/DDBJ whole genome shotgun (WGS) entry which is preliminary data.</text>
</comment>
<keyword evidence="3" id="KW-1185">Reference proteome</keyword>
<keyword evidence="1" id="KW-0732">Signal</keyword>
<gene>
    <name evidence="2" type="ORF">E4U60_005215</name>
</gene>
<name>A0A9P7MHG7_9HYPO</name>
<accession>A0A9P7MHG7</accession>
<evidence type="ECO:0000256" key="1">
    <source>
        <dbReference type="SAM" id="SignalP"/>
    </source>
</evidence>
<sequence>MLSKLVVLVLATAAFAHTSTCPGSGRCCQCRAYGRYFNSQTRCVYDLVGAHDWGDDGDGLYFCRMSESQETIRRYCEGEADFCSDTHQPFKGSYECWDC</sequence>
<evidence type="ECO:0000313" key="2">
    <source>
        <dbReference type="EMBL" id="KAG5945499.1"/>
    </source>
</evidence>
<dbReference type="EMBL" id="SRPO01000045">
    <property type="protein sequence ID" value="KAG5945499.1"/>
    <property type="molecule type" value="Genomic_DNA"/>
</dbReference>
<dbReference type="AlphaFoldDB" id="A0A9P7MHG7"/>
<proteinExistence type="predicted"/>
<protein>
    <submittedName>
        <fullName evidence="2">Uncharacterized protein</fullName>
    </submittedName>
</protein>
<reference evidence="2 3" key="1">
    <citation type="journal article" date="2020" name="bioRxiv">
        <title>Whole genome comparisons of ergot fungi reveals the divergence and evolution of species within the genus Claviceps are the result of varying mechanisms driving genome evolution and host range expansion.</title>
        <authorList>
            <person name="Wyka S.A."/>
            <person name="Mondo S.J."/>
            <person name="Liu M."/>
            <person name="Dettman J."/>
            <person name="Nalam V."/>
            <person name="Broders K.D."/>
        </authorList>
    </citation>
    <scope>NUCLEOTIDE SEQUENCE [LARGE SCALE GENOMIC DNA]</scope>
    <source>
        <strain evidence="2 3">CCC 1485</strain>
    </source>
</reference>
<evidence type="ECO:0000313" key="3">
    <source>
        <dbReference type="Proteomes" id="UP000706124"/>
    </source>
</evidence>
<feature type="signal peptide" evidence="1">
    <location>
        <begin position="1"/>
        <end position="16"/>
    </location>
</feature>
<dbReference type="Proteomes" id="UP000706124">
    <property type="component" value="Unassembled WGS sequence"/>
</dbReference>
<feature type="chain" id="PRO_5040362624" evidence="1">
    <location>
        <begin position="17"/>
        <end position="99"/>
    </location>
</feature>
<dbReference type="OrthoDB" id="4943977at2759"/>